<evidence type="ECO:0000313" key="2">
    <source>
        <dbReference type="Proteomes" id="UP000016843"/>
    </source>
</evidence>
<proteinExistence type="predicted"/>
<comment type="caution">
    <text evidence="1">The sequence shown here is derived from an EMBL/GenBank/DDBJ whole genome shotgun (WGS) entry which is preliminary data.</text>
</comment>
<reference evidence="1 2" key="1">
    <citation type="journal article" date="2013" name="Genome Announc.">
        <title>Draft Genome Sequence of the Psychrophilic and Alkaliphilic Rhodonellum psychrophilum Strain GCM71T.</title>
        <authorList>
            <person name="Hauptmann A.L."/>
            <person name="Glaring M.A."/>
            <person name="Hallin P.F."/>
            <person name="Prieme A."/>
            <person name="Stougaard P."/>
        </authorList>
    </citation>
    <scope>NUCLEOTIDE SEQUENCE [LARGE SCALE GENOMIC DNA]</scope>
    <source>
        <strain evidence="1 2">GCM71</strain>
    </source>
</reference>
<gene>
    <name evidence="1" type="ORF">P872_15870</name>
</gene>
<keyword evidence="2" id="KW-1185">Reference proteome</keyword>
<name>U5C364_9BACT</name>
<accession>U5C364</accession>
<evidence type="ECO:0000313" key="1">
    <source>
        <dbReference type="EMBL" id="ERM84259.1"/>
    </source>
</evidence>
<dbReference type="EMBL" id="AWXR01000006">
    <property type="protein sequence ID" value="ERM84259.1"/>
    <property type="molecule type" value="Genomic_DNA"/>
</dbReference>
<organism evidence="1 2">
    <name type="scientific">Rhodonellum psychrophilum GCM71 = DSM 17998</name>
    <dbReference type="NCBI Taxonomy" id="1123057"/>
    <lineage>
        <taxon>Bacteria</taxon>
        <taxon>Pseudomonadati</taxon>
        <taxon>Bacteroidota</taxon>
        <taxon>Cytophagia</taxon>
        <taxon>Cytophagales</taxon>
        <taxon>Cytophagaceae</taxon>
        <taxon>Rhodonellum</taxon>
    </lineage>
</organism>
<dbReference type="Proteomes" id="UP000016843">
    <property type="component" value="Unassembled WGS sequence"/>
</dbReference>
<dbReference type="AlphaFoldDB" id="U5C364"/>
<protein>
    <submittedName>
        <fullName evidence="1">Uncharacterized protein</fullName>
    </submittedName>
</protein>
<sequence length="31" mass="3610">MDLEKNVIKGLSLMQRPMLSKMNQSSFPSWL</sequence>